<dbReference type="InterPro" id="IPR008979">
    <property type="entry name" value="Galactose-bd-like_sf"/>
</dbReference>
<dbReference type="AlphaFoldDB" id="A0A1I3GUN5"/>
<dbReference type="RefSeq" id="WP_342707289.1">
    <property type="nucleotide sequence ID" value="NZ_FORA01000001.1"/>
</dbReference>
<feature type="signal peptide" evidence="2">
    <location>
        <begin position="1"/>
        <end position="18"/>
    </location>
</feature>
<evidence type="ECO:0000313" key="5">
    <source>
        <dbReference type="Proteomes" id="UP000199110"/>
    </source>
</evidence>
<accession>A0A1I3GUN5</accession>
<sequence length="177" mass="19244">MILKALIAALALASPALAQEASMNLSPNWEYVADTVMGGVSRGGIETAMIDGQRATRLTGDVSLENNGGFVQMAADLGTGDVLDASDWTGIEVEVRGNGQTYDLRLRTTDLTRPWQSYRTDFTATDDWTVIRVPFTALEANRTDVPLNLTRLRRIGILAVGRKMNADVAVAGLRLYR</sequence>
<dbReference type="STRING" id="390807.SAMN04488095_0337"/>
<keyword evidence="2" id="KW-0732">Signal</keyword>
<evidence type="ECO:0000313" key="4">
    <source>
        <dbReference type="EMBL" id="SFI27113.1"/>
    </source>
</evidence>
<name>A0A1I3GUN5_9RHOB</name>
<dbReference type="InterPro" id="IPR013857">
    <property type="entry name" value="NADH-UbQ_OxRdtase-assoc_prot30"/>
</dbReference>
<dbReference type="InterPro" id="IPR039131">
    <property type="entry name" value="NDUFAF1"/>
</dbReference>
<dbReference type="Proteomes" id="UP000199110">
    <property type="component" value="Unassembled WGS sequence"/>
</dbReference>
<evidence type="ECO:0000256" key="2">
    <source>
        <dbReference type="SAM" id="SignalP"/>
    </source>
</evidence>
<keyword evidence="5" id="KW-1185">Reference proteome</keyword>
<dbReference type="PANTHER" id="PTHR13194:SF19">
    <property type="entry name" value="NAD(P)-BINDING ROSSMANN-FOLD SUPERFAMILY PROTEIN"/>
    <property type="match status" value="1"/>
</dbReference>
<reference evidence="4 5" key="1">
    <citation type="submission" date="2016-10" db="EMBL/GenBank/DDBJ databases">
        <authorList>
            <person name="de Groot N.N."/>
        </authorList>
    </citation>
    <scope>NUCLEOTIDE SEQUENCE [LARGE SCALE GENOMIC DNA]</scope>
    <source>
        <strain evidence="4 5">DSM 19073</strain>
    </source>
</reference>
<dbReference type="PANTHER" id="PTHR13194">
    <property type="entry name" value="COMPLEX I INTERMEDIATE-ASSOCIATED PROTEIN 30"/>
    <property type="match status" value="1"/>
</dbReference>
<dbReference type="EMBL" id="FORA01000001">
    <property type="protein sequence ID" value="SFI27113.1"/>
    <property type="molecule type" value="Genomic_DNA"/>
</dbReference>
<protein>
    <submittedName>
        <fullName evidence="4">Complex I intermediate-associated protein 30 (CIA30)</fullName>
    </submittedName>
</protein>
<feature type="chain" id="PRO_5011612576" evidence="2">
    <location>
        <begin position="19"/>
        <end position="177"/>
    </location>
</feature>
<feature type="domain" description="NADH:ubiquinone oxidoreductase intermediate-associated protein 30" evidence="3">
    <location>
        <begin position="26"/>
        <end position="162"/>
    </location>
</feature>
<dbReference type="Pfam" id="PF08547">
    <property type="entry name" value="CIA30"/>
    <property type="match status" value="1"/>
</dbReference>
<organism evidence="4 5">
    <name type="scientific">Jannaschia pohangensis</name>
    <dbReference type="NCBI Taxonomy" id="390807"/>
    <lineage>
        <taxon>Bacteria</taxon>
        <taxon>Pseudomonadati</taxon>
        <taxon>Pseudomonadota</taxon>
        <taxon>Alphaproteobacteria</taxon>
        <taxon>Rhodobacterales</taxon>
        <taxon>Roseobacteraceae</taxon>
        <taxon>Jannaschia</taxon>
    </lineage>
</organism>
<proteinExistence type="inferred from homology"/>
<dbReference type="SUPFAM" id="SSF49785">
    <property type="entry name" value="Galactose-binding domain-like"/>
    <property type="match status" value="1"/>
</dbReference>
<comment type="similarity">
    <text evidence="1">Belongs to the CIA30 family.</text>
</comment>
<evidence type="ECO:0000259" key="3">
    <source>
        <dbReference type="Pfam" id="PF08547"/>
    </source>
</evidence>
<dbReference type="Gene3D" id="2.60.120.430">
    <property type="entry name" value="Galactose-binding lectin"/>
    <property type="match status" value="1"/>
</dbReference>
<gene>
    <name evidence="4" type="ORF">SAMN04488095_0337</name>
</gene>
<evidence type="ECO:0000256" key="1">
    <source>
        <dbReference type="ARBA" id="ARBA00007884"/>
    </source>
</evidence>